<keyword evidence="1" id="KW-0472">Membrane</keyword>
<keyword evidence="1" id="KW-0812">Transmembrane</keyword>
<evidence type="ECO:0000313" key="2">
    <source>
        <dbReference type="EMBL" id="BBE35590.1"/>
    </source>
</evidence>
<accession>A0AAD1G2B6</accession>
<dbReference type="AlphaFoldDB" id="A0AAD1G2B6"/>
<feature type="transmembrane region" description="Helical" evidence="1">
    <location>
        <begin position="126"/>
        <end position="145"/>
    </location>
</feature>
<dbReference type="Proteomes" id="UP000275727">
    <property type="component" value="Chromosome"/>
</dbReference>
<gene>
    <name evidence="2" type="ORF">SmB9_32480</name>
</gene>
<feature type="transmembrane region" description="Helical" evidence="1">
    <location>
        <begin position="43"/>
        <end position="59"/>
    </location>
</feature>
<feature type="transmembrane region" description="Helical" evidence="1">
    <location>
        <begin position="65"/>
        <end position="89"/>
    </location>
</feature>
<sequence>MVVEGATVRLILTETTTMIILAILGSLAAIGVLCWLLFKLAVFALPAFAGVTIGVWAHQTGAGALGAIAIGVVAAGVILGIGQLLLAFVRPMWLKLLVALAFVAPAVIAGYHATHGIVKHTMPSETWQLVFSVIGAVAVGITAFVRITTKASPGPSGQDIATA</sequence>
<evidence type="ECO:0000256" key="1">
    <source>
        <dbReference type="SAM" id="Phobius"/>
    </source>
</evidence>
<evidence type="ECO:0000313" key="3">
    <source>
        <dbReference type="Proteomes" id="UP000275727"/>
    </source>
</evidence>
<organism evidence="2 3">
    <name type="scientific">Sphingosinicella microcystinivorans</name>
    <dbReference type="NCBI Taxonomy" id="335406"/>
    <lineage>
        <taxon>Bacteria</taxon>
        <taxon>Pseudomonadati</taxon>
        <taxon>Pseudomonadota</taxon>
        <taxon>Alphaproteobacteria</taxon>
        <taxon>Sphingomonadales</taxon>
        <taxon>Sphingosinicellaceae</taxon>
        <taxon>Sphingosinicella</taxon>
    </lineage>
</organism>
<feature type="transmembrane region" description="Helical" evidence="1">
    <location>
        <begin position="96"/>
        <end position="114"/>
    </location>
</feature>
<proteinExistence type="predicted"/>
<dbReference type="KEGG" id="smic:SmB9_32480"/>
<reference evidence="2 3" key="1">
    <citation type="submission" date="2018-06" db="EMBL/GenBank/DDBJ databases">
        <title>Complete Genome Sequence of the Microcystin-Degrading Bacterium Sphingosinicella microcystinivorans Strain B-9.</title>
        <authorList>
            <person name="Jin H."/>
            <person name="Nishizawa T."/>
            <person name="Guo Y."/>
            <person name="Nishizawa A."/>
            <person name="Park H."/>
            <person name="Kato H."/>
            <person name="Tsuji K."/>
            <person name="Harada K."/>
        </authorList>
    </citation>
    <scope>NUCLEOTIDE SEQUENCE [LARGE SCALE GENOMIC DNA]</scope>
    <source>
        <strain evidence="2 3">B9</strain>
    </source>
</reference>
<protein>
    <submittedName>
        <fullName evidence="2">Uncharacterized protein</fullName>
    </submittedName>
</protein>
<feature type="transmembrane region" description="Helical" evidence="1">
    <location>
        <begin position="18"/>
        <end position="38"/>
    </location>
</feature>
<keyword evidence="1" id="KW-1133">Transmembrane helix</keyword>
<name>A0AAD1G2B6_SPHMI</name>
<dbReference type="EMBL" id="AP018711">
    <property type="protein sequence ID" value="BBE35590.1"/>
    <property type="molecule type" value="Genomic_DNA"/>
</dbReference>